<dbReference type="GO" id="GO:0016853">
    <property type="term" value="F:isomerase activity"/>
    <property type="evidence" value="ECO:0007669"/>
    <property type="project" value="UniProtKB-KW"/>
</dbReference>
<name>A0A2P8D489_9BACT</name>
<evidence type="ECO:0000256" key="2">
    <source>
        <dbReference type="ARBA" id="ARBA00022526"/>
    </source>
</evidence>
<protein>
    <submittedName>
        <fullName evidence="3">6-phosphogluconolactonase (Cycloisomerase 2 family)</fullName>
    </submittedName>
</protein>
<keyword evidence="4" id="KW-1185">Reference proteome</keyword>
<dbReference type="GO" id="GO:0006006">
    <property type="term" value="P:glucose metabolic process"/>
    <property type="evidence" value="ECO:0007669"/>
    <property type="project" value="UniProtKB-KW"/>
</dbReference>
<dbReference type="EMBL" id="PYGD01000004">
    <property type="protein sequence ID" value="PSK92026.1"/>
    <property type="molecule type" value="Genomic_DNA"/>
</dbReference>
<dbReference type="InterPro" id="IPR019405">
    <property type="entry name" value="Lactonase_7-beta_prop"/>
</dbReference>
<keyword evidence="2" id="KW-0313">Glucose metabolism</keyword>
<dbReference type="SUPFAM" id="SSF51004">
    <property type="entry name" value="C-terminal (heme d1) domain of cytochrome cd1-nitrite reductase"/>
    <property type="match status" value="1"/>
</dbReference>
<keyword evidence="3" id="KW-0413">Isomerase</keyword>
<reference evidence="3 4" key="1">
    <citation type="submission" date="2018-03" db="EMBL/GenBank/DDBJ databases">
        <title>Genomic Encyclopedia of Type Strains, Phase III (KMG-III): the genomes of soil and plant-associated and newly described type strains.</title>
        <authorList>
            <person name="Whitman W."/>
        </authorList>
    </citation>
    <scope>NUCLEOTIDE SEQUENCE [LARGE SCALE GENOMIC DNA]</scope>
    <source>
        <strain evidence="3 4">CGMCC 1.12700</strain>
    </source>
</reference>
<comment type="similarity">
    <text evidence="1">Belongs to the cycloisomerase 2 family.</text>
</comment>
<dbReference type="PANTHER" id="PTHR30344">
    <property type="entry name" value="6-PHOSPHOGLUCONOLACTONASE-RELATED"/>
    <property type="match status" value="1"/>
</dbReference>
<dbReference type="Gene3D" id="2.130.10.10">
    <property type="entry name" value="YVTN repeat-like/Quinoprotein amine dehydrogenase"/>
    <property type="match status" value="1"/>
</dbReference>
<dbReference type="GO" id="GO:0005829">
    <property type="term" value="C:cytosol"/>
    <property type="evidence" value="ECO:0007669"/>
    <property type="project" value="TreeGrafter"/>
</dbReference>
<evidence type="ECO:0000256" key="1">
    <source>
        <dbReference type="ARBA" id="ARBA00005564"/>
    </source>
</evidence>
<dbReference type="GO" id="GO:0017057">
    <property type="term" value="F:6-phosphogluconolactonase activity"/>
    <property type="evidence" value="ECO:0007669"/>
    <property type="project" value="TreeGrafter"/>
</dbReference>
<dbReference type="InterPro" id="IPR050282">
    <property type="entry name" value="Cycloisomerase_2"/>
</dbReference>
<proteinExistence type="inferred from homology"/>
<dbReference type="InterPro" id="IPR015943">
    <property type="entry name" value="WD40/YVTN_repeat-like_dom_sf"/>
</dbReference>
<sequence>MQAALLSDIPVFASFIAARFKRYLSRTMPARLLTLLSLLLCGCCRLYAQKTLVFAGTFNHDKNKEGIQVLQLDTETGLLKPLYTLTGILNPSYLALSGNGLFLYACIETRTPGAGSIAAFGIDTASGALHLLNRRKSSGENPVYTTLTKDGRYLFGVNYTEGGIDVFPVEGDGRIGPLLQAVAYTEGSHATERQAGAHTHSLQLSPDQDHIFVPDLGSDIIRSYRFDPGAAQPIVLPTAGQVKAAPGSGPRHFTFHPGGKYAYCIEEISGWVSAYRYTRGRLKPLQHIAAHKDSLEDYNSADIHCSPDGRFLYVSNRGDENNIAVFAIRSDGRLRRIGLQPTMGEHPRIFALDEKGRFLIVANQVSGNITVFRRDRHSGKLRHIPQEVPLGNVSCVQIKTYE</sequence>
<organism evidence="3 4">
    <name type="scientific">Taibaiella chishuiensis</name>
    <dbReference type="NCBI Taxonomy" id="1434707"/>
    <lineage>
        <taxon>Bacteria</taxon>
        <taxon>Pseudomonadati</taxon>
        <taxon>Bacteroidota</taxon>
        <taxon>Chitinophagia</taxon>
        <taxon>Chitinophagales</taxon>
        <taxon>Chitinophagaceae</taxon>
        <taxon>Taibaiella</taxon>
    </lineage>
</organism>
<comment type="caution">
    <text evidence="3">The sequence shown here is derived from an EMBL/GenBank/DDBJ whole genome shotgun (WGS) entry which is preliminary data.</text>
</comment>
<dbReference type="Proteomes" id="UP000240572">
    <property type="component" value="Unassembled WGS sequence"/>
</dbReference>
<dbReference type="PANTHER" id="PTHR30344:SF1">
    <property type="entry name" value="6-PHOSPHOGLUCONOLACTONASE"/>
    <property type="match status" value="1"/>
</dbReference>
<accession>A0A2P8D489</accession>
<gene>
    <name evidence="3" type="ORF">B0I18_104120</name>
</gene>
<keyword evidence="2" id="KW-0119">Carbohydrate metabolism</keyword>
<dbReference type="Pfam" id="PF10282">
    <property type="entry name" value="Lactonase"/>
    <property type="match status" value="1"/>
</dbReference>
<dbReference type="AlphaFoldDB" id="A0A2P8D489"/>
<dbReference type="InterPro" id="IPR011048">
    <property type="entry name" value="Haem_d1_sf"/>
</dbReference>
<evidence type="ECO:0000313" key="4">
    <source>
        <dbReference type="Proteomes" id="UP000240572"/>
    </source>
</evidence>
<evidence type="ECO:0000313" key="3">
    <source>
        <dbReference type="EMBL" id="PSK92026.1"/>
    </source>
</evidence>